<dbReference type="Pfam" id="PF00781">
    <property type="entry name" value="DAGK_cat"/>
    <property type="match status" value="1"/>
</dbReference>
<comment type="caution">
    <text evidence="13">The sequence shown here is derived from an EMBL/GenBank/DDBJ whole genome shotgun (WGS) entry which is preliminary data.</text>
</comment>
<comment type="cofactor">
    <cofactor evidence="1">
        <name>Mg(2+)</name>
        <dbReference type="ChEBI" id="CHEBI:18420"/>
    </cofactor>
</comment>
<dbReference type="SUPFAM" id="SSF111331">
    <property type="entry name" value="NAD kinase/diacylglycerol kinase-like"/>
    <property type="match status" value="1"/>
</dbReference>
<evidence type="ECO:0000256" key="11">
    <source>
        <dbReference type="ARBA" id="ARBA00023264"/>
    </source>
</evidence>
<evidence type="ECO:0000259" key="12">
    <source>
        <dbReference type="PROSITE" id="PS50146"/>
    </source>
</evidence>
<protein>
    <recommendedName>
        <fullName evidence="12">DAGKc domain-containing protein</fullName>
    </recommendedName>
</protein>
<reference evidence="13" key="1">
    <citation type="submission" date="2022-07" db="EMBL/GenBank/DDBJ databases">
        <title>Taxonomy of Novel Oxalotrophic and Methylotrophic Bacteria.</title>
        <authorList>
            <person name="Sahin N."/>
            <person name="Tani A."/>
        </authorList>
    </citation>
    <scope>NUCLEOTIDE SEQUENCE</scope>
    <source>
        <strain evidence="13">Y10</strain>
    </source>
</reference>
<evidence type="ECO:0000256" key="4">
    <source>
        <dbReference type="ARBA" id="ARBA00022723"/>
    </source>
</evidence>
<dbReference type="SMART" id="SM00046">
    <property type="entry name" value="DAGKc"/>
    <property type="match status" value="1"/>
</dbReference>
<keyword evidence="9" id="KW-0443">Lipid metabolism</keyword>
<evidence type="ECO:0000256" key="6">
    <source>
        <dbReference type="ARBA" id="ARBA00022777"/>
    </source>
</evidence>
<evidence type="ECO:0000256" key="7">
    <source>
        <dbReference type="ARBA" id="ARBA00022840"/>
    </source>
</evidence>
<feature type="domain" description="DAGKc" evidence="12">
    <location>
        <begin position="1"/>
        <end position="131"/>
    </location>
</feature>
<dbReference type="NCBIfam" id="TIGR00147">
    <property type="entry name" value="YegS/Rv2252/BmrU family lipid kinase"/>
    <property type="match status" value="1"/>
</dbReference>
<evidence type="ECO:0000256" key="1">
    <source>
        <dbReference type="ARBA" id="ARBA00001946"/>
    </source>
</evidence>
<dbReference type="Gene3D" id="3.40.50.10330">
    <property type="entry name" value="Probable inorganic polyphosphate/atp-NAD kinase, domain 1"/>
    <property type="match status" value="1"/>
</dbReference>
<keyword evidence="11" id="KW-1208">Phospholipid metabolism</keyword>
<keyword evidence="2" id="KW-0444">Lipid biosynthesis</keyword>
<evidence type="ECO:0000256" key="5">
    <source>
        <dbReference type="ARBA" id="ARBA00022741"/>
    </source>
</evidence>
<keyword evidence="14" id="KW-1185">Reference proteome</keyword>
<dbReference type="PANTHER" id="PTHR12358:SF106">
    <property type="entry name" value="LIPID KINASE YEGS"/>
    <property type="match status" value="1"/>
</dbReference>
<keyword evidence="5" id="KW-0547">Nucleotide-binding</keyword>
<keyword evidence="3" id="KW-0808">Transferase</keyword>
<dbReference type="PROSITE" id="PS50146">
    <property type="entry name" value="DAGK"/>
    <property type="match status" value="1"/>
</dbReference>
<name>A0ABQ5MJB5_9FLAO</name>
<dbReference type="InterPro" id="IPR017438">
    <property type="entry name" value="ATP-NAD_kinase_N"/>
</dbReference>
<dbReference type="InterPro" id="IPR016064">
    <property type="entry name" value="NAD/diacylglycerol_kinase_sf"/>
</dbReference>
<dbReference type="InterPro" id="IPR050187">
    <property type="entry name" value="Lipid_Phosphate_FormReg"/>
</dbReference>
<evidence type="ECO:0000313" key="13">
    <source>
        <dbReference type="EMBL" id="GLB49484.1"/>
    </source>
</evidence>
<keyword evidence="10" id="KW-0594">Phospholipid biosynthesis</keyword>
<keyword evidence="8" id="KW-0460">Magnesium</keyword>
<accession>A0ABQ5MJB5</accession>
<dbReference type="Gene3D" id="2.60.200.40">
    <property type="match status" value="1"/>
</dbReference>
<keyword evidence="6" id="KW-0418">Kinase</keyword>
<dbReference type="InterPro" id="IPR001206">
    <property type="entry name" value="Diacylglycerol_kinase_cat_dom"/>
</dbReference>
<dbReference type="EMBL" id="BRVO01000002">
    <property type="protein sequence ID" value="GLB49484.1"/>
    <property type="molecule type" value="Genomic_DNA"/>
</dbReference>
<dbReference type="InterPro" id="IPR045540">
    <property type="entry name" value="YegS/DAGK_C"/>
</dbReference>
<dbReference type="InterPro" id="IPR005218">
    <property type="entry name" value="Diacylglycerol/lipid_kinase"/>
</dbReference>
<keyword evidence="7" id="KW-0067">ATP-binding</keyword>
<proteinExistence type="predicted"/>
<evidence type="ECO:0000256" key="3">
    <source>
        <dbReference type="ARBA" id="ARBA00022679"/>
    </source>
</evidence>
<gene>
    <name evidence="13" type="ORF">Y10_18520</name>
</gene>
<dbReference type="PANTHER" id="PTHR12358">
    <property type="entry name" value="SPHINGOSINE KINASE"/>
    <property type="match status" value="1"/>
</dbReference>
<evidence type="ECO:0000313" key="14">
    <source>
        <dbReference type="Proteomes" id="UP001143543"/>
    </source>
</evidence>
<organism evidence="13 14">
    <name type="scientific">Neptunitalea lumnitzerae</name>
    <dbReference type="NCBI Taxonomy" id="2965509"/>
    <lineage>
        <taxon>Bacteria</taxon>
        <taxon>Pseudomonadati</taxon>
        <taxon>Bacteroidota</taxon>
        <taxon>Flavobacteriia</taxon>
        <taxon>Flavobacteriales</taxon>
        <taxon>Flavobacteriaceae</taxon>
        <taxon>Neptunitalea</taxon>
    </lineage>
</organism>
<evidence type="ECO:0000256" key="10">
    <source>
        <dbReference type="ARBA" id="ARBA00023209"/>
    </source>
</evidence>
<evidence type="ECO:0000256" key="9">
    <source>
        <dbReference type="ARBA" id="ARBA00023098"/>
    </source>
</evidence>
<evidence type="ECO:0000256" key="2">
    <source>
        <dbReference type="ARBA" id="ARBA00022516"/>
    </source>
</evidence>
<dbReference type="RefSeq" id="WP_281765116.1">
    <property type="nucleotide sequence ID" value="NZ_BRVO01000002.1"/>
</dbReference>
<dbReference type="Pfam" id="PF19279">
    <property type="entry name" value="YegS_C"/>
    <property type="match status" value="1"/>
</dbReference>
<keyword evidence="4" id="KW-0479">Metal-binding</keyword>
<evidence type="ECO:0000256" key="8">
    <source>
        <dbReference type="ARBA" id="ARBA00022842"/>
    </source>
</evidence>
<sequence length="295" mass="33585">MKTKICFIINPIAGLGIQKINRNEVLAIFNKNQFEVTFKETEYCKHARLLTQEALKENNSIIVACGGDGTINEIAGELVGTQVILGIVPIGSGNGLAKHLEIPTNNIYKALQKIVTQHIEQIDIGKVNSYYFFSNMGIGFDTQVLKTYKRIKNRPMYSYIKAVVTSLFNYKNMPKIKVKVNDCNLLINPFLFMIANTNQLGYNLSLHRNAMINDGQLDLIIIKKQPKYKLVWLGLLMILKQEKYFNGIVHYVTKNIEVEQLINTPYYLQKDGELIKMEESHISVNILDKALNVIN</sequence>
<dbReference type="Proteomes" id="UP001143543">
    <property type="component" value="Unassembled WGS sequence"/>
</dbReference>